<gene>
    <name evidence="1" type="ORF">Q6348_08020</name>
</gene>
<dbReference type="RefSeq" id="WP_304600775.1">
    <property type="nucleotide sequence ID" value="NZ_JAUQYP010000001.1"/>
</dbReference>
<reference evidence="1 2" key="1">
    <citation type="submission" date="2023-07" db="EMBL/GenBank/DDBJ databases">
        <title>Description of novel actinomycetes strains, isolated from tidal flat sediment.</title>
        <authorList>
            <person name="Lu C."/>
        </authorList>
    </citation>
    <scope>NUCLEOTIDE SEQUENCE [LARGE SCALE GENOMIC DNA]</scope>
    <source>
        <strain evidence="1 2">SYSU T00b441</strain>
    </source>
</reference>
<protein>
    <submittedName>
        <fullName evidence="1">Uncharacterized protein</fullName>
    </submittedName>
</protein>
<organism evidence="1 2">
    <name type="scientific">Actinotalea lenta</name>
    <dbReference type="NCBI Taxonomy" id="3064654"/>
    <lineage>
        <taxon>Bacteria</taxon>
        <taxon>Bacillati</taxon>
        <taxon>Actinomycetota</taxon>
        <taxon>Actinomycetes</taxon>
        <taxon>Micrococcales</taxon>
        <taxon>Cellulomonadaceae</taxon>
        <taxon>Actinotalea</taxon>
    </lineage>
</organism>
<dbReference type="Proteomes" id="UP001232536">
    <property type="component" value="Unassembled WGS sequence"/>
</dbReference>
<evidence type="ECO:0000313" key="1">
    <source>
        <dbReference type="EMBL" id="MDO8107141.1"/>
    </source>
</evidence>
<sequence length="70" mass="7680">MTELYAATGRHLRAVTLEDVRLDLAEFLRNPGRRYRGRHSTGEVPEVTAALIWEASGLVSDLDAGASSPR</sequence>
<accession>A0ABT9DCV3</accession>
<name>A0ABT9DCV3_9CELL</name>
<evidence type="ECO:0000313" key="2">
    <source>
        <dbReference type="Proteomes" id="UP001232536"/>
    </source>
</evidence>
<keyword evidence="2" id="KW-1185">Reference proteome</keyword>
<comment type="caution">
    <text evidence="1">The sequence shown here is derived from an EMBL/GenBank/DDBJ whole genome shotgun (WGS) entry which is preliminary data.</text>
</comment>
<proteinExistence type="predicted"/>
<dbReference type="EMBL" id="JAUQYP010000001">
    <property type="protein sequence ID" value="MDO8107141.1"/>
    <property type="molecule type" value="Genomic_DNA"/>
</dbReference>